<dbReference type="OrthoDB" id="5148800at2"/>
<sequence length="208" mass="22283">MPTEPSEPRPTFEYRPMFGRVLACIVGVVCLAGVIGLALAGDNGNLLRTVWLPMLLAFLAFALFWRPKIVVADEAVTVVNVFHTVVVPWGLIERIDTQYSVTLHTPTRRVSVWAAPSPGVRGAIGIERADVQNLSTSAYGAGNSVRPGDSVSTPSGQVAFVLRQRWEELQGEVPANPAPGALLYTLHRTTIAVFGALLLGFALGALLP</sequence>
<feature type="transmembrane region" description="Helical" evidence="1">
    <location>
        <begin position="189"/>
        <end position="207"/>
    </location>
</feature>
<evidence type="ECO:0000313" key="4">
    <source>
        <dbReference type="Proteomes" id="UP000297447"/>
    </source>
</evidence>
<evidence type="ECO:0000259" key="2">
    <source>
        <dbReference type="Pfam" id="PF10756"/>
    </source>
</evidence>
<proteinExistence type="predicted"/>
<protein>
    <submittedName>
        <fullName evidence="3">PH domain-containing protein</fullName>
    </submittedName>
</protein>
<keyword evidence="1" id="KW-0812">Transmembrane</keyword>
<accession>A0A4R9A273</accession>
<evidence type="ECO:0000313" key="3">
    <source>
        <dbReference type="EMBL" id="TFD50592.1"/>
    </source>
</evidence>
<gene>
    <name evidence="3" type="ORF">E3T55_09330</name>
</gene>
<dbReference type="EMBL" id="SOHE01000041">
    <property type="protein sequence ID" value="TFD50592.1"/>
    <property type="molecule type" value="Genomic_DNA"/>
</dbReference>
<evidence type="ECO:0000256" key="1">
    <source>
        <dbReference type="SAM" id="Phobius"/>
    </source>
</evidence>
<dbReference type="Pfam" id="PF10756">
    <property type="entry name" value="bPH_6"/>
    <property type="match status" value="1"/>
</dbReference>
<comment type="caution">
    <text evidence="3">The sequence shown here is derived from an EMBL/GenBank/DDBJ whole genome shotgun (WGS) entry which is preliminary data.</text>
</comment>
<keyword evidence="1" id="KW-0472">Membrane</keyword>
<dbReference type="Proteomes" id="UP000297447">
    <property type="component" value="Unassembled WGS sequence"/>
</dbReference>
<keyword evidence="4" id="KW-1185">Reference proteome</keyword>
<keyword evidence="1" id="KW-1133">Transmembrane helix</keyword>
<feature type="transmembrane region" description="Helical" evidence="1">
    <location>
        <begin position="46"/>
        <end position="65"/>
    </location>
</feature>
<feature type="transmembrane region" description="Helical" evidence="1">
    <location>
        <begin position="21"/>
        <end position="40"/>
    </location>
</feature>
<dbReference type="AlphaFoldDB" id="A0A4R9A273"/>
<reference evidence="3 4" key="1">
    <citation type="submission" date="2019-03" db="EMBL/GenBank/DDBJ databases">
        <title>Genomics of glacier-inhabiting Cryobacterium strains.</title>
        <authorList>
            <person name="Liu Q."/>
            <person name="Xin Y.-H."/>
        </authorList>
    </citation>
    <scope>NUCLEOTIDE SEQUENCE [LARGE SCALE GENOMIC DNA]</scope>
    <source>
        <strain evidence="3 4">Hh14</strain>
    </source>
</reference>
<feature type="domain" description="Low molecular weight protein antigen 6 PH" evidence="2">
    <location>
        <begin position="66"/>
        <end position="106"/>
    </location>
</feature>
<organism evidence="3 4">
    <name type="scientific">Cryobacterium frigoriphilum</name>
    <dbReference type="NCBI Taxonomy" id="1259150"/>
    <lineage>
        <taxon>Bacteria</taxon>
        <taxon>Bacillati</taxon>
        <taxon>Actinomycetota</taxon>
        <taxon>Actinomycetes</taxon>
        <taxon>Micrococcales</taxon>
        <taxon>Microbacteriaceae</taxon>
        <taxon>Cryobacterium</taxon>
    </lineage>
</organism>
<name>A0A4R9A273_9MICO</name>
<dbReference type="InterPro" id="IPR019692">
    <property type="entry name" value="CFP-6_PH"/>
</dbReference>